<keyword evidence="5 6" id="KW-0472">Membrane</keyword>
<evidence type="ECO:0000256" key="2">
    <source>
        <dbReference type="ARBA" id="ARBA00022475"/>
    </source>
</evidence>
<evidence type="ECO:0000313" key="9">
    <source>
        <dbReference type="EMBL" id="PIA93901.1"/>
    </source>
</evidence>
<evidence type="ECO:0000256" key="1">
    <source>
        <dbReference type="ARBA" id="ARBA00004651"/>
    </source>
</evidence>
<feature type="transmembrane region" description="Helical" evidence="6">
    <location>
        <begin position="34"/>
        <end position="58"/>
    </location>
</feature>
<feature type="signal peptide" evidence="7">
    <location>
        <begin position="1"/>
        <end position="18"/>
    </location>
</feature>
<name>A0A2G5HMX3_CERBT</name>
<dbReference type="Proteomes" id="UP000230605">
    <property type="component" value="Chromosome 4"/>
</dbReference>
<proteinExistence type="predicted"/>
<organism evidence="9 11">
    <name type="scientific">Cercospora beticola</name>
    <name type="common">Sugarbeet leaf spot fungus</name>
    <dbReference type="NCBI Taxonomy" id="122368"/>
    <lineage>
        <taxon>Eukaryota</taxon>
        <taxon>Fungi</taxon>
        <taxon>Dikarya</taxon>
        <taxon>Ascomycota</taxon>
        <taxon>Pezizomycotina</taxon>
        <taxon>Dothideomycetes</taxon>
        <taxon>Dothideomycetidae</taxon>
        <taxon>Mycosphaerellales</taxon>
        <taxon>Mycosphaerellaceae</taxon>
        <taxon>Cercospora</taxon>
    </lineage>
</organism>
<dbReference type="GO" id="GO:0005886">
    <property type="term" value="C:plasma membrane"/>
    <property type="evidence" value="ECO:0007669"/>
    <property type="project" value="UniProtKB-SubCell"/>
</dbReference>
<keyword evidence="7" id="KW-0732">Signal</keyword>
<dbReference type="OrthoDB" id="5193244at2759"/>
<dbReference type="InterPro" id="IPR027379">
    <property type="entry name" value="CLS_N"/>
</dbReference>
<evidence type="ECO:0000256" key="5">
    <source>
        <dbReference type="ARBA" id="ARBA00023136"/>
    </source>
</evidence>
<feature type="transmembrane region" description="Helical" evidence="6">
    <location>
        <begin position="70"/>
        <end position="90"/>
    </location>
</feature>
<dbReference type="EMBL" id="LKMD01000105">
    <property type="protein sequence ID" value="PIA93901.1"/>
    <property type="molecule type" value="Genomic_DNA"/>
</dbReference>
<feature type="chain" id="PRO_5013700347" description="Cardiolipin synthase N-terminal domain-containing protein" evidence="7">
    <location>
        <begin position="19"/>
        <end position="105"/>
    </location>
</feature>
<dbReference type="Pfam" id="PF13396">
    <property type="entry name" value="PLDc_N"/>
    <property type="match status" value="1"/>
</dbReference>
<evidence type="ECO:0000313" key="12">
    <source>
        <dbReference type="Proteomes" id="UP001302367"/>
    </source>
</evidence>
<evidence type="ECO:0000313" key="10">
    <source>
        <dbReference type="EMBL" id="WPB02154.1"/>
    </source>
</evidence>
<evidence type="ECO:0000256" key="7">
    <source>
        <dbReference type="SAM" id="SignalP"/>
    </source>
</evidence>
<reference evidence="9 11" key="1">
    <citation type="submission" date="2015-10" db="EMBL/GenBank/DDBJ databases">
        <title>The cercosporin biosynthetic gene cluster was horizontally transferred to several fungal lineages and shown to be expanded in Cercospora beticola based on microsynteny with recipient genomes.</title>
        <authorList>
            <person name="De Jonge R."/>
            <person name="Ebert M.K."/>
            <person name="Suttle J.C."/>
            <person name="Jurick Ii W.M."/>
            <person name="Secor G.A."/>
            <person name="Thomma B.P."/>
            <person name="Van De Peer Y."/>
            <person name="Bolton M.D."/>
        </authorList>
    </citation>
    <scope>NUCLEOTIDE SEQUENCE [LARGE SCALE GENOMIC DNA]</scope>
    <source>
        <strain evidence="9 11">09-40</strain>
    </source>
</reference>
<accession>A0A2G5HMX3</accession>
<keyword evidence="2" id="KW-1003">Cell membrane</keyword>
<sequence length="105" mass="11697">MALFNAFLQLCLAALTFAAPLENSELLHATKTDAWQYGTGGGIIGFIVLVIDIIIWVELFQSSRPVSHKLLWAIVVFFFPIVGAIIYFIFSNRQQHKAGGYEPIP</sequence>
<feature type="domain" description="Cardiolipin synthase N-terminal" evidence="8">
    <location>
        <begin position="50"/>
        <end position="91"/>
    </location>
</feature>
<comment type="subcellular location">
    <subcellularLocation>
        <location evidence="1">Cell membrane</location>
        <topology evidence="1">Multi-pass membrane protein</topology>
    </subcellularLocation>
</comment>
<dbReference type="Proteomes" id="UP001302367">
    <property type="component" value="Chromosome 4"/>
</dbReference>
<keyword evidence="12" id="KW-1185">Reference proteome</keyword>
<dbReference type="EMBL" id="CP134187">
    <property type="protein sequence ID" value="WPB02154.1"/>
    <property type="molecule type" value="Genomic_DNA"/>
</dbReference>
<keyword evidence="4 6" id="KW-1133">Transmembrane helix</keyword>
<dbReference type="AlphaFoldDB" id="A0A2G5HMX3"/>
<evidence type="ECO:0000256" key="4">
    <source>
        <dbReference type="ARBA" id="ARBA00022989"/>
    </source>
</evidence>
<evidence type="ECO:0000259" key="8">
    <source>
        <dbReference type="Pfam" id="PF13396"/>
    </source>
</evidence>
<evidence type="ECO:0000256" key="6">
    <source>
        <dbReference type="SAM" id="Phobius"/>
    </source>
</evidence>
<gene>
    <name evidence="9" type="ORF">CB0940_04871</name>
    <name evidence="10" type="ORF">RHO25_006788</name>
</gene>
<protein>
    <recommendedName>
        <fullName evidence="8">Cardiolipin synthase N-terminal domain-containing protein</fullName>
    </recommendedName>
</protein>
<evidence type="ECO:0000256" key="3">
    <source>
        <dbReference type="ARBA" id="ARBA00022692"/>
    </source>
</evidence>
<evidence type="ECO:0000313" key="11">
    <source>
        <dbReference type="Proteomes" id="UP000230605"/>
    </source>
</evidence>
<keyword evidence="3 6" id="KW-0812">Transmembrane</keyword>
<reference evidence="10 12" key="2">
    <citation type="submission" date="2023-09" db="EMBL/GenBank/DDBJ databases">
        <title>Complete-Gapless Cercospora beticola genome.</title>
        <authorList>
            <person name="Wyatt N.A."/>
            <person name="Spanner R.E."/>
            <person name="Bolton M.D."/>
        </authorList>
    </citation>
    <scope>NUCLEOTIDE SEQUENCE [LARGE SCALE GENOMIC DNA]</scope>
    <source>
        <strain evidence="10">Cb09-40</strain>
    </source>
</reference>